<accession>A0A453D1C1</accession>
<keyword evidence="2" id="KW-1185">Reference proteome</keyword>
<dbReference type="EnsemblPlants" id="AET2Gv21054100.7">
    <property type="protein sequence ID" value="AET2Gv21054100.7"/>
    <property type="gene ID" value="AET2Gv21054100"/>
</dbReference>
<evidence type="ECO:0000313" key="1">
    <source>
        <dbReference type="EnsemblPlants" id="AET2Gv21054100.7"/>
    </source>
</evidence>
<dbReference type="Proteomes" id="UP000015105">
    <property type="component" value="Chromosome 2D"/>
</dbReference>
<reference evidence="2" key="1">
    <citation type="journal article" date="2014" name="Science">
        <title>Ancient hybridizations among the ancestral genomes of bread wheat.</title>
        <authorList>
            <consortium name="International Wheat Genome Sequencing Consortium,"/>
            <person name="Marcussen T."/>
            <person name="Sandve S.R."/>
            <person name="Heier L."/>
            <person name="Spannagl M."/>
            <person name="Pfeifer M."/>
            <person name="Jakobsen K.S."/>
            <person name="Wulff B.B."/>
            <person name="Steuernagel B."/>
            <person name="Mayer K.F."/>
            <person name="Olsen O.A."/>
        </authorList>
    </citation>
    <scope>NUCLEOTIDE SEQUENCE [LARGE SCALE GENOMIC DNA]</scope>
    <source>
        <strain evidence="2">cv. AL8/78</strain>
    </source>
</reference>
<name>A0A453D1C1_AEGTS</name>
<proteinExistence type="predicted"/>
<sequence>MNHNVSLSFVGGYQRANPSTPAILLLHGQQSFLRRRLEFLRQGGRAVLHPDQDHHAAVEGVVSPARFSLHAHLAEVKSPELAHVCGNKPRH</sequence>
<evidence type="ECO:0000313" key="2">
    <source>
        <dbReference type="Proteomes" id="UP000015105"/>
    </source>
</evidence>
<reference evidence="2" key="2">
    <citation type="journal article" date="2017" name="Nat. Plants">
        <title>The Aegilops tauschii genome reveals multiple impacts of transposons.</title>
        <authorList>
            <person name="Zhao G."/>
            <person name="Zou C."/>
            <person name="Li K."/>
            <person name="Wang K."/>
            <person name="Li T."/>
            <person name="Gao L."/>
            <person name="Zhang X."/>
            <person name="Wang H."/>
            <person name="Yang Z."/>
            <person name="Liu X."/>
            <person name="Jiang W."/>
            <person name="Mao L."/>
            <person name="Kong X."/>
            <person name="Jiao Y."/>
            <person name="Jia J."/>
        </authorList>
    </citation>
    <scope>NUCLEOTIDE SEQUENCE [LARGE SCALE GENOMIC DNA]</scope>
    <source>
        <strain evidence="2">cv. AL8/78</strain>
    </source>
</reference>
<reference evidence="1" key="3">
    <citation type="journal article" date="2017" name="Nature">
        <title>Genome sequence of the progenitor of the wheat D genome Aegilops tauschii.</title>
        <authorList>
            <person name="Luo M.C."/>
            <person name="Gu Y.Q."/>
            <person name="Puiu D."/>
            <person name="Wang H."/>
            <person name="Twardziok S.O."/>
            <person name="Deal K.R."/>
            <person name="Huo N."/>
            <person name="Zhu T."/>
            <person name="Wang L."/>
            <person name="Wang Y."/>
            <person name="McGuire P.E."/>
            <person name="Liu S."/>
            <person name="Long H."/>
            <person name="Ramasamy R.K."/>
            <person name="Rodriguez J.C."/>
            <person name="Van S.L."/>
            <person name="Yuan L."/>
            <person name="Wang Z."/>
            <person name="Xia Z."/>
            <person name="Xiao L."/>
            <person name="Anderson O.D."/>
            <person name="Ouyang S."/>
            <person name="Liang Y."/>
            <person name="Zimin A.V."/>
            <person name="Pertea G."/>
            <person name="Qi P."/>
            <person name="Bennetzen J.L."/>
            <person name="Dai X."/>
            <person name="Dawson M.W."/>
            <person name="Muller H.G."/>
            <person name="Kugler K."/>
            <person name="Rivarola-Duarte L."/>
            <person name="Spannagl M."/>
            <person name="Mayer K.F.X."/>
            <person name="Lu F.H."/>
            <person name="Bevan M.W."/>
            <person name="Leroy P."/>
            <person name="Li P."/>
            <person name="You F.M."/>
            <person name="Sun Q."/>
            <person name="Liu Z."/>
            <person name="Lyons E."/>
            <person name="Wicker T."/>
            <person name="Salzberg S.L."/>
            <person name="Devos K.M."/>
            <person name="Dvorak J."/>
        </authorList>
    </citation>
    <scope>NUCLEOTIDE SEQUENCE [LARGE SCALE GENOMIC DNA]</scope>
    <source>
        <strain evidence="1">cv. AL8/78</strain>
    </source>
</reference>
<reference evidence="1" key="4">
    <citation type="submission" date="2019-03" db="UniProtKB">
        <authorList>
            <consortium name="EnsemblPlants"/>
        </authorList>
    </citation>
    <scope>IDENTIFICATION</scope>
</reference>
<dbReference type="AlphaFoldDB" id="A0A453D1C1"/>
<organism evidence="1 2">
    <name type="scientific">Aegilops tauschii subsp. strangulata</name>
    <name type="common">Goatgrass</name>
    <dbReference type="NCBI Taxonomy" id="200361"/>
    <lineage>
        <taxon>Eukaryota</taxon>
        <taxon>Viridiplantae</taxon>
        <taxon>Streptophyta</taxon>
        <taxon>Embryophyta</taxon>
        <taxon>Tracheophyta</taxon>
        <taxon>Spermatophyta</taxon>
        <taxon>Magnoliopsida</taxon>
        <taxon>Liliopsida</taxon>
        <taxon>Poales</taxon>
        <taxon>Poaceae</taxon>
        <taxon>BOP clade</taxon>
        <taxon>Pooideae</taxon>
        <taxon>Triticodae</taxon>
        <taxon>Triticeae</taxon>
        <taxon>Triticinae</taxon>
        <taxon>Aegilops</taxon>
    </lineage>
</organism>
<protein>
    <submittedName>
        <fullName evidence="1">Uncharacterized protein</fullName>
    </submittedName>
</protein>
<reference evidence="1" key="5">
    <citation type="journal article" date="2021" name="G3 (Bethesda)">
        <title>Aegilops tauschii genome assembly Aet v5.0 features greater sequence contiguity and improved annotation.</title>
        <authorList>
            <person name="Wang L."/>
            <person name="Zhu T."/>
            <person name="Rodriguez J.C."/>
            <person name="Deal K.R."/>
            <person name="Dubcovsky J."/>
            <person name="McGuire P.E."/>
            <person name="Lux T."/>
            <person name="Spannagl M."/>
            <person name="Mayer K.F.X."/>
            <person name="Baldrich P."/>
            <person name="Meyers B.C."/>
            <person name="Huo N."/>
            <person name="Gu Y.Q."/>
            <person name="Zhou H."/>
            <person name="Devos K.M."/>
            <person name="Bennetzen J.L."/>
            <person name="Unver T."/>
            <person name="Budak H."/>
            <person name="Gulick P.J."/>
            <person name="Galiba G."/>
            <person name="Kalapos B."/>
            <person name="Nelson D.R."/>
            <person name="Li P."/>
            <person name="You F.M."/>
            <person name="Luo M.C."/>
            <person name="Dvorak J."/>
        </authorList>
    </citation>
    <scope>NUCLEOTIDE SEQUENCE [LARGE SCALE GENOMIC DNA]</scope>
    <source>
        <strain evidence="1">cv. AL8/78</strain>
    </source>
</reference>
<dbReference type="Gramene" id="AET2Gv21054100.7">
    <property type="protein sequence ID" value="AET2Gv21054100.7"/>
    <property type="gene ID" value="AET2Gv21054100"/>
</dbReference>